<accession>T0Y6S2</accession>
<dbReference type="CDD" id="cd04182">
    <property type="entry name" value="GT_2_like_f"/>
    <property type="match status" value="1"/>
</dbReference>
<dbReference type="InterPro" id="IPR029044">
    <property type="entry name" value="Nucleotide-diphossugar_trans"/>
</dbReference>
<dbReference type="GO" id="GO:0016779">
    <property type="term" value="F:nucleotidyltransferase activity"/>
    <property type="evidence" value="ECO:0007669"/>
    <property type="project" value="UniProtKB-ARBA"/>
</dbReference>
<dbReference type="PANTHER" id="PTHR43777:SF1">
    <property type="entry name" value="MOLYBDENUM COFACTOR CYTIDYLYLTRANSFERASE"/>
    <property type="match status" value="1"/>
</dbReference>
<dbReference type="PANTHER" id="PTHR43777">
    <property type="entry name" value="MOLYBDENUM COFACTOR CYTIDYLYLTRANSFERASE"/>
    <property type="match status" value="1"/>
</dbReference>
<dbReference type="EMBL" id="AUZY01012837">
    <property type="protein sequence ID" value="EQD27562.1"/>
    <property type="molecule type" value="Genomic_DNA"/>
</dbReference>
<sequence length="217" mass="23127">MGTVIRDPGLPARMVAAILLAAGGSSRMGGEPKGLQEIPSEGPVLARMARVCAGAELFPVLAVVGYRAAEHRDRLSSLPLHWVEHPGWARGRTSSAQAGLRALGDDPPECLLWPVDAPFVQLSTLQRLVAPPGAALAGVNWSVPAFQGRRGHPVLLGPLAQREILRYPDDRPLSAFPAEHPRAVREVPVDDPGVTDNLDTPGAFLDALERFRGEAKA</sequence>
<gene>
    <name evidence="2" type="ORF">B1B_19106</name>
</gene>
<proteinExistence type="predicted"/>
<name>T0Y6S2_9ZZZZ</name>
<reference evidence="2" key="2">
    <citation type="journal article" date="2014" name="ISME J.">
        <title>Microbial stratification in low pH oxic and suboxic macroscopic growths along an acid mine drainage.</title>
        <authorList>
            <person name="Mendez-Garcia C."/>
            <person name="Mesa V."/>
            <person name="Sprenger R.R."/>
            <person name="Richter M."/>
            <person name="Diez M.S."/>
            <person name="Solano J."/>
            <person name="Bargiela R."/>
            <person name="Golyshina O.V."/>
            <person name="Manteca A."/>
            <person name="Ramos J.L."/>
            <person name="Gallego J.R."/>
            <person name="Llorente I."/>
            <person name="Martins Dos Santos V.A."/>
            <person name="Jensen O.N."/>
            <person name="Pelaez A.I."/>
            <person name="Sanchez J."/>
            <person name="Ferrer M."/>
        </authorList>
    </citation>
    <scope>NUCLEOTIDE SEQUENCE</scope>
</reference>
<evidence type="ECO:0000313" key="2">
    <source>
        <dbReference type="EMBL" id="EQD27562.1"/>
    </source>
</evidence>
<dbReference type="Pfam" id="PF12804">
    <property type="entry name" value="NTP_transf_3"/>
    <property type="match status" value="1"/>
</dbReference>
<reference evidence="2" key="1">
    <citation type="submission" date="2013-08" db="EMBL/GenBank/DDBJ databases">
        <authorList>
            <person name="Mendez C."/>
            <person name="Richter M."/>
            <person name="Ferrer M."/>
            <person name="Sanchez J."/>
        </authorList>
    </citation>
    <scope>NUCLEOTIDE SEQUENCE</scope>
</reference>
<dbReference type="InterPro" id="IPR025877">
    <property type="entry name" value="MobA-like_NTP_Trfase"/>
</dbReference>
<dbReference type="Gene3D" id="3.90.550.10">
    <property type="entry name" value="Spore Coat Polysaccharide Biosynthesis Protein SpsA, Chain A"/>
    <property type="match status" value="1"/>
</dbReference>
<dbReference type="SUPFAM" id="SSF53448">
    <property type="entry name" value="Nucleotide-diphospho-sugar transferases"/>
    <property type="match status" value="1"/>
</dbReference>
<dbReference type="AlphaFoldDB" id="T0Y6S2"/>
<organism evidence="2">
    <name type="scientific">mine drainage metagenome</name>
    <dbReference type="NCBI Taxonomy" id="410659"/>
    <lineage>
        <taxon>unclassified sequences</taxon>
        <taxon>metagenomes</taxon>
        <taxon>ecological metagenomes</taxon>
    </lineage>
</organism>
<evidence type="ECO:0000259" key="1">
    <source>
        <dbReference type="Pfam" id="PF12804"/>
    </source>
</evidence>
<feature type="domain" description="MobA-like NTP transferase" evidence="1">
    <location>
        <begin position="17"/>
        <end position="180"/>
    </location>
</feature>
<protein>
    <submittedName>
        <fullName evidence="2">4-diphosphocytidyl-2C-methyl-D-erythritol synthase</fullName>
    </submittedName>
</protein>
<comment type="caution">
    <text evidence="2">The sequence shown here is derived from an EMBL/GenBank/DDBJ whole genome shotgun (WGS) entry which is preliminary data.</text>
</comment>